<evidence type="ECO:0000313" key="3">
    <source>
        <dbReference type="Proteomes" id="UP000626242"/>
    </source>
</evidence>
<evidence type="ECO:0000313" key="2">
    <source>
        <dbReference type="EMBL" id="MBD8019103.1"/>
    </source>
</evidence>
<gene>
    <name evidence="2" type="ORF">H9628_11530</name>
</gene>
<feature type="transmembrane region" description="Helical" evidence="1">
    <location>
        <begin position="102"/>
        <end position="120"/>
    </location>
</feature>
<keyword evidence="1" id="KW-0812">Transmembrane</keyword>
<dbReference type="RefSeq" id="WP_251834299.1">
    <property type="nucleotide sequence ID" value="NZ_JACSPS010000007.1"/>
</dbReference>
<reference evidence="2 3" key="1">
    <citation type="submission" date="2020-08" db="EMBL/GenBank/DDBJ databases">
        <title>A Genomic Blueprint of the Chicken Gut Microbiome.</title>
        <authorList>
            <person name="Gilroy R."/>
            <person name="Ravi A."/>
            <person name="Getino M."/>
            <person name="Pursley I."/>
            <person name="Horton D.L."/>
            <person name="Alikhan N.-F."/>
            <person name="Baker D."/>
            <person name="Gharbi K."/>
            <person name="Hall N."/>
            <person name="Watson M."/>
            <person name="Adriaenssens E.M."/>
            <person name="Foster-Nyarko E."/>
            <person name="Jarju S."/>
            <person name="Secka A."/>
            <person name="Antonio M."/>
            <person name="Oren A."/>
            <person name="Chaudhuri R."/>
            <person name="La Ragione R.M."/>
            <person name="Hildebrand F."/>
            <person name="Pallen M.J."/>
        </authorList>
    </citation>
    <scope>NUCLEOTIDE SEQUENCE [LARGE SCALE GENOMIC DNA]</scope>
    <source>
        <strain evidence="2 3">Sa1CVA4</strain>
    </source>
</reference>
<keyword evidence="1" id="KW-1133">Transmembrane helix</keyword>
<dbReference type="EMBL" id="JACSPS010000007">
    <property type="protein sequence ID" value="MBD8019103.1"/>
    <property type="molecule type" value="Genomic_DNA"/>
</dbReference>
<accession>A0ABR8WPV8</accession>
<sequence>MDRPKVVWAVTSGVYGGLRRLPQIFVQKPDLKLSENSDTKADFRNPPYTMLSPVSARNIIPGRLSDHEMPEPVVMLSEKARISNAELITKTDFGPAEGSMGGNGWVFLLAGIIITGFYKYKKNEQIAKIFMM</sequence>
<keyword evidence="1" id="KW-0472">Membrane</keyword>
<dbReference type="Proteomes" id="UP000626242">
    <property type="component" value="Unassembled WGS sequence"/>
</dbReference>
<protein>
    <submittedName>
        <fullName evidence="2">Uncharacterized protein</fullName>
    </submittedName>
</protein>
<evidence type="ECO:0000256" key="1">
    <source>
        <dbReference type="SAM" id="Phobius"/>
    </source>
</evidence>
<keyword evidence="3" id="KW-1185">Reference proteome</keyword>
<name>A0ABR8WPV8_9FLAO</name>
<proteinExistence type="predicted"/>
<comment type="caution">
    <text evidence="2">The sequence shown here is derived from an EMBL/GenBank/DDBJ whole genome shotgun (WGS) entry which is preliminary data.</text>
</comment>
<organism evidence="2 3">
    <name type="scientific">Kaistella pullorum</name>
    <dbReference type="NCBI Taxonomy" id="2763074"/>
    <lineage>
        <taxon>Bacteria</taxon>
        <taxon>Pseudomonadati</taxon>
        <taxon>Bacteroidota</taxon>
        <taxon>Flavobacteriia</taxon>
        <taxon>Flavobacteriales</taxon>
        <taxon>Weeksellaceae</taxon>
        <taxon>Chryseobacterium group</taxon>
        <taxon>Kaistella</taxon>
    </lineage>
</organism>